<evidence type="ECO:0000256" key="7">
    <source>
        <dbReference type="SAM" id="SignalP"/>
    </source>
</evidence>
<dbReference type="SUPFAM" id="SSF75217">
    <property type="entry name" value="alpha/beta knot"/>
    <property type="match status" value="1"/>
</dbReference>
<keyword evidence="2 10" id="KW-0489">Methyltransferase</keyword>
<sequence>MQRKRCIYVSLLFLSGAQFSPSDVQLKLSQKSVPNRAKGYQNITSILSSLLNNNVDTPSVNIRRNTFLDSQEKNDIDYVYGINSVCSVLLKNERIIDSAIINRNIKMNKKNRKESYKYIFDRLKERNIPINSRSKKEMDQLIGGFPHNDIILKTHYRTMKKCKDFIKDHMVKTKQNNIYVCLHDIDTPILHSSVGSSEFLEFFHVNNMLNFMDNMKNCGFQIFSTCCRRNESTMKKPLEELKNVKIKSNDKVLVILGNESKGLSDEIINKSDVCIYINGKSNEESYADGSKQNSNFSLDSLNVNNACAVILYHLTLHLR</sequence>
<evidence type="ECO:0000313" key="10">
    <source>
        <dbReference type="EMBL" id="GAW79427.1"/>
    </source>
</evidence>
<feature type="signal peptide" evidence="7">
    <location>
        <begin position="1"/>
        <end position="22"/>
    </location>
</feature>
<dbReference type="SUPFAM" id="SSF55315">
    <property type="entry name" value="L30e-like"/>
    <property type="match status" value="1"/>
</dbReference>
<dbReference type="Pfam" id="PF00588">
    <property type="entry name" value="SpoU_methylase"/>
    <property type="match status" value="1"/>
</dbReference>
<feature type="domain" description="RNA 2-O ribose methyltransferase substrate binding" evidence="9">
    <location>
        <begin position="78"/>
        <end position="154"/>
    </location>
</feature>
<name>A0A1Y1JDY4_PLAGO</name>
<evidence type="ECO:0000256" key="5">
    <source>
        <dbReference type="ARBA" id="ARBA00023128"/>
    </source>
</evidence>
<dbReference type="EMBL" id="BDQF01000004">
    <property type="protein sequence ID" value="GAW79427.1"/>
    <property type="molecule type" value="Genomic_DNA"/>
</dbReference>
<protein>
    <recommendedName>
        <fullName evidence="6">rRNA methyltransferase 1, mitochondrial</fullName>
    </recommendedName>
</protein>
<dbReference type="Pfam" id="PF08032">
    <property type="entry name" value="SpoU_sub_bind"/>
    <property type="match status" value="1"/>
</dbReference>
<keyword evidence="4" id="KW-0809">Transit peptide</keyword>
<feature type="chain" id="PRO_5012282134" description="rRNA methyltransferase 1, mitochondrial" evidence="7">
    <location>
        <begin position="23"/>
        <end position="319"/>
    </location>
</feature>
<dbReference type="GO" id="GO:0003723">
    <property type="term" value="F:RNA binding"/>
    <property type="evidence" value="ECO:0007669"/>
    <property type="project" value="InterPro"/>
</dbReference>
<reference evidence="11" key="1">
    <citation type="submission" date="2017-04" db="EMBL/GenBank/DDBJ databases">
        <title>Plasmodium gonderi genome.</title>
        <authorList>
            <person name="Arisue N."/>
            <person name="Honma H."/>
            <person name="Kawai S."/>
            <person name="Tougan T."/>
            <person name="Tanabe K."/>
            <person name="Horii T."/>
        </authorList>
    </citation>
    <scope>NUCLEOTIDE SEQUENCE [LARGE SCALE GENOMIC DNA]</scope>
    <source>
        <strain evidence="11">ATCC 30045</strain>
    </source>
</reference>
<feature type="domain" description="tRNA/rRNA methyltransferase SpoU type" evidence="8">
    <location>
        <begin position="185"/>
        <end position="285"/>
    </location>
</feature>
<dbReference type="GO" id="GO:0005739">
    <property type="term" value="C:mitochondrion"/>
    <property type="evidence" value="ECO:0007669"/>
    <property type="project" value="UniProtKB-SubCell"/>
</dbReference>
<evidence type="ECO:0000256" key="3">
    <source>
        <dbReference type="ARBA" id="ARBA00022679"/>
    </source>
</evidence>
<keyword evidence="3" id="KW-0808">Transferase</keyword>
<dbReference type="OMA" id="LPEFRPN"/>
<dbReference type="OrthoDB" id="270651at2759"/>
<organism evidence="10 11">
    <name type="scientific">Plasmodium gonderi</name>
    <dbReference type="NCBI Taxonomy" id="77519"/>
    <lineage>
        <taxon>Eukaryota</taxon>
        <taxon>Sar</taxon>
        <taxon>Alveolata</taxon>
        <taxon>Apicomplexa</taxon>
        <taxon>Aconoidasida</taxon>
        <taxon>Haemosporida</taxon>
        <taxon>Plasmodiidae</taxon>
        <taxon>Plasmodium</taxon>
        <taxon>Plasmodium (Plasmodium)</taxon>
    </lineage>
</organism>
<evidence type="ECO:0000259" key="9">
    <source>
        <dbReference type="Pfam" id="PF08032"/>
    </source>
</evidence>
<accession>A0A1Y1JDY4</accession>
<keyword evidence="11" id="KW-1185">Reference proteome</keyword>
<comment type="subcellular location">
    <subcellularLocation>
        <location evidence="1">Mitochondrion</location>
    </subcellularLocation>
</comment>
<dbReference type="Proteomes" id="UP000195521">
    <property type="component" value="Unassembled WGS sequence"/>
</dbReference>
<dbReference type="AlphaFoldDB" id="A0A1Y1JDY4"/>
<dbReference type="InterPro" id="IPR029064">
    <property type="entry name" value="Ribosomal_eL30-like_sf"/>
</dbReference>
<dbReference type="GeneID" id="39746138"/>
<dbReference type="PANTHER" id="PTHR46103">
    <property type="entry name" value="RRNA METHYLTRANSFERASE 1, MITOCHONDRIAL"/>
    <property type="match status" value="1"/>
</dbReference>
<comment type="caution">
    <text evidence="10">The sequence shown here is derived from an EMBL/GenBank/DDBJ whole genome shotgun (WGS) entry which is preliminary data.</text>
</comment>
<dbReference type="PANTHER" id="PTHR46103:SF1">
    <property type="entry name" value="RRNA METHYLTRANSFERASE 1, MITOCHONDRIAL"/>
    <property type="match status" value="1"/>
</dbReference>
<dbReference type="InterPro" id="IPR029028">
    <property type="entry name" value="Alpha/beta_knot_MTases"/>
</dbReference>
<evidence type="ECO:0000256" key="2">
    <source>
        <dbReference type="ARBA" id="ARBA00022603"/>
    </source>
</evidence>
<dbReference type="GO" id="GO:0016435">
    <property type="term" value="F:rRNA (guanine) methyltransferase activity"/>
    <property type="evidence" value="ECO:0007669"/>
    <property type="project" value="TreeGrafter"/>
</dbReference>
<dbReference type="InterPro" id="IPR001537">
    <property type="entry name" value="SpoU_MeTrfase"/>
</dbReference>
<evidence type="ECO:0000256" key="4">
    <source>
        <dbReference type="ARBA" id="ARBA00022946"/>
    </source>
</evidence>
<dbReference type="InterPro" id="IPR013123">
    <property type="entry name" value="SpoU_subst-bd"/>
</dbReference>
<evidence type="ECO:0000313" key="11">
    <source>
        <dbReference type="Proteomes" id="UP000195521"/>
    </source>
</evidence>
<evidence type="ECO:0000256" key="1">
    <source>
        <dbReference type="ARBA" id="ARBA00004173"/>
    </source>
</evidence>
<dbReference type="RefSeq" id="XP_028542016.1">
    <property type="nucleotide sequence ID" value="XM_028686215.1"/>
</dbReference>
<gene>
    <name evidence="10" type="ORF">PGO_040270</name>
</gene>
<proteinExistence type="predicted"/>
<keyword evidence="7" id="KW-0732">Signal</keyword>
<dbReference type="InterPro" id="IPR047182">
    <property type="entry name" value="MRM1"/>
</dbReference>
<dbReference type="Gene3D" id="3.40.1280.10">
    <property type="match status" value="1"/>
</dbReference>
<keyword evidence="5" id="KW-0496">Mitochondrion</keyword>
<dbReference type="Gene3D" id="3.30.1330.30">
    <property type="match status" value="1"/>
</dbReference>
<dbReference type="InterPro" id="IPR029026">
    <property type="entry name" value="tRNA_m1G_MTases_N"/>
</dbReference>
<evidence type="ECO:0000256" key="6">
    <source>
        <dbReference type="ARBA" id="ARBA00034881"/>
    </source>
</evidence>
<evidence type="ECO:0000259" key="8">
    <source>
        <dbReference type="Pfam" id="PF00588"/>
    </source>
</evidence>